<dbReference type="RefSeq" id="WP_034940289.1">
    <property type="nucleotide sequence ID" value="NZ_JFHN01000066.1"/>
</dbReference>
<name>A0A014M7N2_9GAMM</name>
<evidence type="ECO:0000256" key="1">
    <source>
        <dbReference type="SAM" id="SignalP"/>
    </source>
</evidence>
<proteinExistence type="predicted"/>
<organism evidence="2 3">
    <name type="scientific">Erwinia mallotivora</name>
    <dbReference type="NCBI Taxonomy" id="69222"/>
    <lineage>
        <taxon>Bacteria</taxon>
        <taxon>Pseudomonadati</taxon>
        <taxon>Pseudomonadota</taxon>
        <taxon>Gammaproteobacteria</taxon>
        <taxon>Enterobacterales</taxon>
        <taxon>Erwiniaceae</taxon>
        <taxon>Erwinia</taxon>
    </lineage>
</organism>
<dbReference type="OrthoDB" id="6059223at2"/>
<gene>
    <name evidence="2" type="ORF">BG55_18990</name>
</gene>
<comment type="caution">
    <text evidence="2">The sequence shown here is derived from an EMBL/GenBank/DDBJ whole genome shotgun (WGS) entry which is preliminary data.</text>
</comment>
<feature type="chain" id="PRO_5001471919" evidence="1">
    <location>
        <begin position="22"/>
        <end position="90"/>
    </location>
</feature>
<keyword evidence="3" id="KW-1185">Reference proteome</keyword>
<protein>
    <submittedName>
        <fullName evidence="2">Uncharacterized protein</fullName>
    </submittedName>
</protein>
<evidence type="ECO:0000313" key="2">
    <source>
        <dbReference type="EMBL" id="EXU74109.1"/>
    </source>
</evidence>
<reference evidence="2 3" key="1">
    <citation type="submission" date="2014-02" db="EMBL/GenBank/DDBJ databases">
        <title>Draft genome of Erwinia mallotivora strain BT-MARDI, a papaya dieback pathogen.</title>
        <authorList>
            <person name="Redzuan R."/>
            <person name="Abu Bakar N."/>
            <person name="Badrun R."/>
            <person name="Mohd Raih M.F."/>
            <person name="Rozano L."/>
            <person name="Mat Amin N."/>
        </authorList>
    </citation>
    <scope>NUCLEOTIDE SEQUENCE [LARGE SCALE GENOMIC DNA]</scope>
    <source>
        <strain evidence="2 3">BT-MARDI</strain>
    </source>
</reference>
<feature type="signal peptide" evidence="1">
    <location>
        <begin position="1"/>
        <end position="21"/>
    </location>
</feature>
<evidence type="ECO:0000313" key="3">
    <source>
        <dbReference type="Proteomes" id="UP000019918"/>
    </source>
</evidence>
<accession>A0A014M7N2</accession>
<sequence>MKKISALLTLLACGFSGISWAGEAHVCHSPAVATNSAAAMLSDNTVFNCGEKISGTLPQLAAQGWIIVQQTDQVAITDPSRVYAQLIIRK</sequence>
<dbReference type="EMBL" id="JFHN01000066">
    <property type="protein sequence ID" value="EXU74109.1"/>
    <property type="molecule type" value="Genomic_DNA"/>
</dbReference>
<dbReference type="PATRIC" id="fig|69222.5.peg.3873"/>
<dbReference type="AlphaFoldDB" id="A0A014M7N2"/>
<keyword evidence="1" id="KW-0732">Signal</keyword>
<dbReference type="Proteomes" id="UP000019918">
    <property type="component" value="Unassembled WGS sequence"/>
</dbReference>